<comment type="catalytic activity">
    <reaction evidence="4">
        <text>L-cysteine + L-glutamate + ATP = gamma-L-glutamyl-L-cysteine + ADP + phosphate + H(+)</text>
        <dbReference type="Rhea" id="RHEA:13285"/>
        <dbReference type="ChEBI" id="CHEBI:15378"/>
        <dbReference type="ChEBI" id="CHEBI:29985"/>
        <dbReference type="ChEBI" id="CHEBI:30616"/>
        <dbReference type="ChEBI" id="CHEBI:35235"/>
        <dbReference type="ChEBI" id="CHEBI:43474"/>
        <dbReference type="ChEBI" id="CHEBI:58173"/>
        <dbReference type="ChEBI" id="CHEBI:456216"/>
        <dbReference type="EC" id="6.3.2.2"/>
    </reaction>
</comment>
<evidence type="ECO:0000256" key="2">
    <source>
        <dbReference type="ARBA" id="ARBA00022741"/>
    </source>
</evidence>
<dbReference type="KEGG" id="tam:Theam_0648"/>
<evidence type="ECO:0000256" key="1">
    <source>
        <dbReference type="ARBA" id="ARBA00022598"/>
    </source>
</evidence>
<evidence type="ECO:0000313" key="5">
    <source>
        <dbReference type="EMBL" id="ADU96618.1"/>
    </source>
</evidence>
<keyword evidence="6" id="KW-1185">Reference proteome</keyword>
<dbReference type="InterPro" id="IPR014746">
    <property type="entry name" value="Gln_synth/guanido_kin_cat_dom"/>
</dbReference>
<dbReference type="Gene3D" id="3.30.590.20">
    <property type="match status" value="1"/>
</dbReference>
<dbReference type="eggNOG" id="COG2170">
    <property type="taxonomic scope" value="Bacteria"/>
</dbReference>
<dbReference type="GO" id="GO:0004357">
    <property type="term" value="F:glutamate-cysteine ligase activity"/>
    <property type="evidence" value="ECO:0007669"/>
    <property type="project" value="UniProtKB-EC"/>
</dbReference>
<reference evidence="5" key="1">
    <citation type="submission" date="2011-01" db="EMBL/GenBank/DDBJ databases">
        <title>Complete sequence of chromosome of Thermovibrio ammonificans HB-1.</title>
        <authorList>
            <consortium name="US DOE Joint Genome Institute"/>
            <person name="Lucas S."/>
            <person name="Copeland A."/>
            <person name="Lapidus A."/>
            <person name="Cheng J.-F."/>
            <person name="Goodwin L."/>
            <person name="Pitluck S."/>
            <person name="Davenport K."/>
            <person name="Detter J.C."/>
            <person name="Han C."/>
            <person name="Tapia R."/>
            <person name="Land M."/>
            <person name="Hauser L."/>
            <person name="Kyrpides N."/>
            <person name="Ivanova N."/>
            <person name="Ovchinnikova G."/>
            <person name="Vetriani C."/>
            <person name="Woyke T."/>
        </authorList>
    </citation>
    <scope>NUCLEOTIDE SEQUENCE [LARGE SCALE GENOMIC DNA]</scope>
    <source>
        <strain evidence="5">HB-1</strain>
    </source>
</reference>
<dbReference type="STRING" id="648996.Theam_0648"/>
<name>E8T634_THEA1</name>
<dbReference type="GO" id="GO:0042398">
    <property type="term" value="P:modified amino acid biosynthetic process"/>
    <property type="evidence" value="ECO:0007669"/>
    <property type="project" value="InterPro"/>
</dbReference>
<accession>E8T634</accession>
<dbReference type="AlphaFoldDB" id="E8T634"/>
<evidence type="ECO:0000256" key="3">
    <source>
        <dbReference type="ARBA" id="ARBA00022840"/>
    </source>
</evidence>
<comment type="similarity">
    <text evidence="4">Belongs to the glutamate--cysteine ligase type 2 family. YbdK subfamily.</text>
</comment>
<gene>
    <name evidence="5" type="ordered locus">Theam_0648</name>
</gene>
<dbReference type="SUPFAM" id="SSF55931">
    <property type="entry name" value="Glutamine synthetase/guanido kinase"/>
    <property type="match status" value="1"/>
</dbReference>
<dbReference type="InterPro" id="IPR050141">
    <property type="entry name" value="GCL_type2/YbdK_subfam"/>
</dbReference>
<dbReference type="RefSeq" id="WP_013537404.1">
    <property type="nucleotide sequence ID" value="NC_014926.1"/>
</dbReference>
<dbReference type="InterPro" id="IPR011793">
    <property type="entry name" value="YbdK"/>
</dbReference>
<dbReference type="HAMAP" id="MF_01609">
    <property type="entry name" value="Glu_cys_ligase_2"/>
    <property type="match status" value="1"/>
</dbReference>
<keyword evidence="1 4" id="KW-0436">Ligase</keyword>
<protein>
    <recommendedName>
        <fullName evidence="4">Putative glutamate--cysteine ligase 2</fullName>
        <ecNumber evidence="4">6.3.2.2</ecNumber>
    </recommendedName>
    <alternativeName>
        <fullName evidence="4">Gamma-glutamylcysteine synthetase 2</fullName>
        <shortName evidence="4">GCS 2</shortName>
        <shortName evidence="4">Gamma-GCS 2</shortName>
    </alternativeName>
</protein>
<organism evidence="5 6">
    <name type="scientific">Thermovibrio ammonificans (strain DSM 15698 / JCM 12110 / HB-1)</name>
    <dbReference type="NCBI Taxonomy" id="648996"/>
    <lineage>
        <taxon>Bacteria</taxon>
        <taxon>Pseudomonadati</taxon>
        <taxon>Aquificota</taxon>
        <taxon>Aquificia</taxon>
        <taxon>Desulfurobacteriales</taxon>
        <taxon>Desulfurobacteriaceae</taxon>
        <taxon>Thermovibrio</taxon>
    </lineage>
</organism>
<dbReference type="NCBIfam" id="TIGR02050">
    <property type="entry name" value="gshA_cyan_rel"/>
    <property type="match status" value="1"/>
</dbReference>
<comment type="function">
    <text evidence="4">ATP-dependent carboxylate-amine ligase which exhibits weak glutamate--cysteine ligase activity.</text>
</comment>
<dbReference type="PANTHER" id="PTHR36510:SF1">
    <property type="entry name" value="GLUTAMATE--CYSTEINE LIGASE 2-RELATED"/>
    <property type="match status" value="1"/>
</dbReference>
<sequence>MRFNPSRPLTVGIELEVQLLDPETFALKGIAGELFSRYTSPRLQREFLDSMAEFVTGVHSSPDEAVSELTKEVLAVAHLGKELGFVVAASGTHPFARPEEVNVTPSERYLKLLEEFQEVLRNFLIYGLHVHVGFPDEQTALNAYNAFVKFSPLFLALSASSPFFRGRNTGIYSYRSKLFEQLPRAGVPQQFDSYGEFVELFSVLKESKTVDSLKDIWWDVRPRPDLGTVELRVCDSVSDFSRIRGIVSLAVMVASLFMEEGVEREFHQVHLQNRWNAARHGLTGRFISKDGVTTVGRELLRLVTLYGKRFNSLREGAKVLVDLVSRPTGAELQLRSFNGRDFGPVFNYTVVEV</sequence>
<keyword evidence="3 4" id="KW-0067">ATP-binding</keyword>
<evidence type="ECO:0000256" key="4">
    <source>
        <dbReference type="HAMAP-Rule" id="MF_01609"/>
    </source>
</evidence>
<dbReference type="EC" id="6.3.2.2" evidence="4"/>
<dbReference type="Proteomes" id="UP000006362">
    <property type="component" value="Chromosome"/>
</dbReference>
<proteinExistence type="inferred from homology"/>
<evidence type="ECO:0000313" key="6">
    <source>
        <dbReference type="Proteomes" id="UP000006362"/>
    </source>
</evidence>
<dbReference type="EMBL" id="CP002444">
    <property type="protein sequence ID" value="ADU96618.1"/>
    <property type="molecule type" value="Genomic_DNA"/>
</dbReference>
<dbReference type="HOGENOM" id="CLU_044848_1_1_0"/>
<dbReference type="PANTHER" id="PTHR36510">
    <property type="entry name" value="GLUTAMATE--CYSTEINE LIGASE 2-RELATED"/>
    <property type="match status" value="1"/>
</dbReference>
<keyword evidence="2 4" id="KW-0547">Nucleotide-binding</keyword>
<dbReference type="GO" id="GO:0005524">
    <property type="term" value="F:ATP binding"/>
    <property type="evidence" value="ECO:0007669"/>
    <property type="project" value="UniProtKB-KW"/>
</dbReference>
<dbReference type="OrthoDB" id="9769628at2"/>
<dbReference type="InterPro" id="IPR006336">
    <property type="entry name" value="GCS2"/>
</dbReference>
<dbReference type="Pfam" id="PF04107">
    <property type="entry name" value="GCS2"/>
    <property type="match status" value="1"/>
</dbReference>